<dbReference type="PANTHER" id="PTHR30136">
    <property type="entry name" value="HELIX-TURN-HELIX TRANSCRIPTIONAL REGULATOR, ICLR FAMILY"/>
    <property type="match status" value="1"/>
</dbReference>
<dbReference type="Gene3D" id="3.30.450.40">
    <property type="match status" value="1"/>
</dbReference>
<dbReference type="InterPro" id="IPR014757">
    <property type="entry name" value="Tscrpt_reg_IclR_C"/>
</dbReference>
<reference evidence="2" key="1">
    <citation type="journal article" date="2020" name="mSystems">
        <title>Genome- and Community-Level Interaction Insights into Carbon Utilization and Element Cycling Functions of Hydrothermarchaeota in Hydrothermal Sediment.</title>
        <authorList>
            <person name="Zhou Z."/>
            <person name="Liu Y."/>
            <person name="Xu W."/>
            <person name="Pan J."/>
            <person name="Luo Z.H."/>
            <person name="Li M."/>
        </authorList>
    </citation>
    <scope>NUCLEOTIDE SEQUENCE [LARGE SCALE GENOMIC DNA]</scope>
    <source>
        <strain evidence="2">HyVt-219</strain>
    </source>
</reference>
<evidence type="ECO:0000259" key="1">
    <source>
        <dbReference type="PROSITE" id="PS51078"/>
    </source>
</evidence>
<dbReference type="InterPro" id="IPR050707">
    <property type="entry name" value="HTH_MetabolicPath_Reg"/>
</dbReference>
<organism evidence="2">
    <name type="scientific">Aerophobetes bacterium</name>
    <dbReference type="NCBI Taxonomy" id="2030807"/>
    <lineage>
        <taxon>Bacteria</taxon>
        <taxon>Candidatus Aerophobota</taxon>
    </lineage>
</organism>
<protein>
    <submittedName>
        <fullName evidence="2">IclR family transcriptional regulator</fullName>
    </submittedName>
</protein>
<dbReference type="GO" id="GO:0003700">
    <property type="term" value="F:DNA-binding transcription factor activity"/>
    <property type="evidence" value="ECO:0007669"/>
    <property type="project" value="TreeGrafter"/>
</dbReference>
<dbReference type="PROSITE" id="PS51078">
    <property type="entry name" value="ICLR_ED"/>
    <property type="match status" value="1"/>
</dbReference>
<dbReference type="Proteomes" id="UP000885660">
    <property type="component" value="Unassembled WGS sequence"/>
</dbReference>
<gene>
    <name evidence="2" type="ORF">ENG47_05410</name>
</gene>
<dbReference type="InterPro" id="IPR029016">
    <property type="entry name" value="GAF-like_dom_sf"/>
</dbReference>
<dbReference type="GO" id="GO:0045892">
    <property type="term" value="P:negative regulation of DNA-templated transcription"/>
    <property type="evidence" value="ECO:0007669"/>
    <property type="project" value="TreeGrafter"/>
</dbReference>
<proteinExistence type="predicted"/>
<accession>A0A7V0QS93</accession>
<dbReference type="EMBL" id="DRBC01000329">
    <property type="protein sequence ID" value="HDN85172.1"/>
    <property type="molecule type" value="Genomic_DNA"/>
</dbReference>
<feature type="domain" description="IclR-ED" evidence="1">
    <location>
        <begin position="21"/>
        <end position="204"/>
    </location>
</feature>
<comment type="caution">
    <text evidence="2">The sequence shown here is derived from an EMBL/GenBank/DDBJ whole genome shotgun (WGS) entry which is preliminary data.</text>
</comment>
<dbReference type="GO" id="GO:0003677">
    <property type="term" value="F:DNA binding"/>
    <property type="evidence" value="ECO:0007669"/>
    <property type="project" value="TreeGrafter"/>
</dbReference>
<dbReference type="Pfam" id="PF01614">
    <property type="entry name" value="IclR_C"/>
    <property type="match status" value="1"/>
</dbReference>
<dbReference type="SUPFAM" id="SSF55781">
    <property type="entry name" value="GAF domain-like"/>
    <property type="match status" value="1"/>
</dbReference>
<feature type="non-terminal residue" evidence="2">
    <location>
        <position position="1"/>
    </location>
</feature>
<sequence length="206" mass="23576">FRKFRFVEQDGENKKYRLGLRLLELGNVVQSQLDIRRIAFPYLKKLNRETNETAYLVVLAEKRIVYVDCVESTARLRVRPLFGERVPLHCTSLGKAIMAFLPEYEVERIIKEEGLTRFTSNTITDPGLLKKELELIRERGYAIDNMEHEEGIRCVGASIRNSRGEVFAAISLSGPSQRLSFERIRKIAPLVIQAAREISAKMGYSG</sequence>
<dbReference type="AlphaFoldDB" id="A0A7V0QS93"/>
<name>A0A7V0QS93_UNCAE</name>
<evidence type="ECO:0000313" key="2">
    <source>
        <dbReference type="EMBL" id="HDN85172.1"/>
    </source>
</evidence>
<dbReference type="PANTHER" id="PTHR30136:SF24">
    <property type="entry name" value="HTH-TYPE TRANSCRIPTIONAL REPRESSOR ALLR"/>
    <property type="match status" value="1"/>
</dbReference>